<keyword evidence="8" id="KW-1185">Reference proteome</keyword>
<keyword evidence="5 6" id="KW-0472">Membrane</keyword>
<comment type="caution">
    <text evidence="7">The sequence shown here is derived from an EMBL/GenBank/DDBJ whole genome shotgun (WGS) entry which is preliminary data.</text>
</comment>
<protein>
    <submittedName>
        <fullName evidence="7">YihY/virulence factor BrkB family protein</fullName>
    </submittedName>
</protein>
<reference evidence="7 8" key="1">
    <citation type="submission" date="2024-03" db="EMBL/GenBank/DDBJ databases">
        <title>Human intestinal bacterial collection.</title>
        <authorList>
            <person name="Pauvert C."/>
            <person name="Hitch T.C.A."/>
            <person name="Clavel T."/>
        </authorList>
    </citation>
    <scope>NUCLEOTIDE SEQUENCE [LARGE SCALE GENOMIC DNA]</scope>
    <source>
        <strain evidence="7 8">CLA-AA-H78B</strain>
    </source>
</reference>
<accession>A0ABV1I2Z0</accession>
<organism evidence="7 8">
    <name type="scientific">Hominiventricola aquisgranensis</name>
    <dbReference type="NCBI Taxonomy" id="3133164"/>
    <lineage>
        <taxon>Bacteria</taxon>
        <taxon>Bacillati</taxon>
        <taxon>Bacillota</taxon>
        <taxon>Clostridia</taxon>
        <taxon>Lachnospirales</taxon>
        <taxon>Lachnospiraceae</taxon>
        <taxon>Hominiventricola</taxon>
    </lineage>
</organism>
<sequence>MRRLIFMIMEIKRNIADNHVSAYAAQAAYFIMLSLIPLLILLLSMIQFTGIGKADFYSLIQHLVPQGFQSWMLSIIDEMFSRTVATVSLSAVVTIWSAGKSFMALNRGFNAICRVDKNPNYVLMRLRGAVFALLFVVIIMVSLVLVVFGDSIHLWLVKYIPFVAVFTRIILSFRLFLMLAILTVFFAALYSMLPNRRSGFLDQVPGALAAAVGWYLFSFGFSIYVQYGNAYSMYGSLTTLILFMFWLYFGMYIVLIGMEINCWREKRVSVVR</sequence>
<dbReference type="NCBIfam" id="TIGR00765">
    <property type="entry name" value="yihY_not_rbn"/>
    <property type="match status" value="1"/>
</dbReference>
<evidence type="ECO:0000256" key="2">
    <source>
        <dbReference type="ARBA" id="ARBA00022475"/>
    </source>
</evidence>
<dbReference type="PIRSF" id="PIRSF035875">
    <property type="entry name" value="RNase_BN"/>
    <property type="match status" value="1"/>
</dbReference>
<feature type="transmembrane region" description="Helical" evidence="6">
    <location>
        <begin position="129"/>
        <end position="149"/>
    </location>
</feature>
<gene>
    <name evidence="7" type="ORF">WMO62_12080</name>
</gene>
<evidence type="ECO:0000313" key="8">
    <source>
        <dbReference type="Proteomes" id="UP001470288"/>
    </source>
</evidence>
<feature type="transmembrane region" description="Helical" evidence="6">
    <location>
        <begin position="79"/>
        <end position="99"/>
    </location>
</feature>
<evidence type="ECO:0000256" key="4">
    <source>
        <dbReference type="ARBA" id="ARBA00022989"/>
    </source>
</evidence>
<proteinExistence type="predicted"/>
<name>A0ABV1I2Z0_9FIRM</name>
<keyword evidence="4 6" id="KW-1133">Transmembrane helix</keyword>
<feature type="transmembrane region" description="Helical" evidence="6">
    <location>
        <begin position="233"/>
        <end position="257"/>
    </location>
</feature>
<dbReference type="PANTHER" id="PTHR30213:SF0">
    <property type="entry name" value="UPF0761 MEMBRANE PROTEIN YIHY"/>
    <property type="match status" value="1"/>
</dbReference>
<evidence type="ECO:0000256" key="1">
    <source>
        <dbReference type="ARBA" id="ARBA00004651"/>
    </source>
</evidence>
<dbReference type="Proteomes" id="UP001470288">
    <property type="component" value="Unassembled WGS sequence"/>
</dbReference>
<evidence type="ECO:0000256" key="6">
    <source>
        <dbReference type="SAM" id="Phobius"/>
    </source>
</evidence>
<dbReference type="Pfam" id="PF03631">
    <property type="entry name" value="Virul_fac_BrkB"/>
    <property type="match status" value="1"/>
</dbReference>
<feature type="transmembrane region" description="Helical" evidence="6">
    <location>
        <begin position="205"/>
        <end position="227"/>
    </location>
</feature>
<comment type="subcellular location">
    <subcellularLocation>
        <location evidence="1">Cell membrane</location>
        <topology evidence="1">Multi-pass membrane protein</topology>
    </subcellularLocation>
</comment>
<feature type="transmembrane region" description="Helical" evidence="6">
    <location>
        <begin position="20"/>
        <end position="46"/>
    </location>
</feature>
<evidence type="ECO:0000256" key="5">
    <source>
        <dbReference type="ARBA" id="ARBA00023136"/>
    </source>
</evidence>
<feature type="transmembrane region" description="Helical" evidence="6">
    <location>
        <begin position="169"/>
        <end position="193"/>
    </location>
</feature>
<keyword evidence="2" id="KW-1003">Cell membrane</keyword>
<dbReference type="PANTHER" id="PTHR30213">
    <property type="entry name" value="INNER MEMBRANE PROTEIN YHJD"/>
    <property type="match status" value="1"/>
</dbReference>
<dbReference type="InterPro" id="IPR017039">
    <property type="entry name" value="Virul_fac_BrkB"/>
</dbReference>
<dbReference type="RefSeq" id="WP_117496336.1">
    <property type="nucleotide sequence ID" value="NZ_JBBMFC010000023.1"/>
</dbReference>
<evidence type="ECO:0000313" key="7">
    <source>
        <dbReference type="EMBL" id="MEQ2579561.1"/>
    </source>
</evidence>
<dbReference type="EMBL" id="JBBMFC010000023">
    <property type="protein sequence ID" value="MEQ2579561.1"/>
    <property type="molecule type" value="Genomic_DNA"/>
</dbReference>
<evidence type="ECO:0000256" key="3">
    <source>
        <dbReference type="ARBA" id="ARBA00022692"/>
    </source>
</evidence>
<keyword evidence="3 6" id="KW-0812">Transmembrane</keyword>